<comment type="similarity">
    <text evidence="2">Belongs to the ustYa family.</text>
</comment>
<evidence type="ECO:0000256" key="2">
    <source>
        <dbReference type="ARBA" id="ARBA00035112"/>
    </source>
</evidence>
<comment type="pathway">
    <text evidence="1">Mycotoxin biosynthesis.</text>
</comment>
<dbReference type="GO" id="GO:0043386">
    <property type="term" value="P:mycotoxin biosynthetic process"/>
    <property type="evidence" value="ECO:0007669"/>
    <property type="project" value="InterPro"/>
</dbReference>
<evidence type="ECO:0000256" key="1">
    <source>
        <dbReference type="ARBA" id="ARBA00004685"/>
    </source>
</evidence>
<dbReference type="OrthoDB" id="3687641at2759"/>
<reference evidence="3 4" key="1">
    <citation type="submission" date="2018-02" db="EMBL/GenBank/DDBJ databases">
        <title>The genomes of Aspergillus section Nigri reveals drivers in fungal speciation.</title>
        <authorList>
            <consortium name="DOE Joint Genome Institute"/>
            <person name="Vesth T.C."/>
            <person name="Nybo J."/>
            <person name="Theobald S."/>
            <person name="Brandl J."/>
            <person name="Frisvad J.C."/>
            <person name="Nielsen K.F."/>
            <person name="Lyhne E.K."/>
            <person name="Kogle M.E."/>
            <person name="Kuo A."/>
            <person name="Riley R."/>
            <person name="Clum A."/>
            <person name="Nolan M."/>
            <person name="Lipzen A."/>
            <person name="Salamov A."/>
            <person name="Henrissat B."/>
            <person name="Wiebenga A."/>
            <person name="De vries R.P."/>
            <person name="Grigoriev I.V."/>
            <person name="Mortensen U.H."/>
            <person name="Andersen M.R."/>
            <person name="Baker S.E."/>
        </authorList>
    </citation>
    <scope>NUCLEOTIDE SEQUENCE [LARGE SCALE GENOMIC DNA]</scope>
    <source>
        <strain evidence="3 4">CBS 101889</strain>
    </source>
</reference>
<keyword evidence="4" id="KW-1185">Reference proteome</keyword>
<dbReference type="AlphaFoldDB" id="A0A395IE11"/>
<dbReference type="PANTHER" id="PTHR33365">
    <property type="entry name" value="YALI0B05434P"/>
    <property type="match status" value="1"/>
</dbReference>
<evidence type="ECO:0000313" key="3">
    <source>
        <dbReference type="EMBL" id="RAL17388.1"/>
    </source>
</evidence>
<dbReference type="Proteomes" id="UP000248961">
    <property type="component" value="Unassembled WGS sequence"/>
</dbReference>
<dbReference type="VEuPathDB" id="FungiDB:BO97DRAFT_359181"/>
<name>A0A395IE11_ASPHC</name>
<dbReference type="GeneID" id="37196595"/>
<proteinExistence type="inferred from homology"/>
<gene>
    <name evidence="3" type="ORF">BO97DRAFT_359181</name>
</gene>
<dbReference type="STRING" id="1450537.A0A395IE11"/>
<feature type="non-terminal residue" evidence="3">
    <location>
        <position position="220"/>
    </location>
</feature>
<sequence length="220" mass="24149">MACSKRLLYSISAALGFLLLSAFALIASSAGSPRSLSQQFQFHVCPSGPPLQLPVTRKFQPLTPLWRAQSDTSSWESLLSPPNGGMLKVRTSNGTITDYGISMFHQLHCLSMLRGVIFPSISQHHGASTSSLPHSDNAHEDSVHWAHCFDYIAQAIICSADDTIEPPHLAIDKNGERILIVDGMGHTHQCRDPEPLWRAVSDSRAQPIDVTRVKNTVRQS</sequence>
<protein>
    <submittedName>
        <fullName evidence="3">Uncharacterized protein</fullName>
    </submittedName>
</protein>
<dbReference type="RefSeq" id="XP_025556542.1">
    <property type="nucleotide sequence ID" value="XM_025692306.1"/>
</dbReference>
<dbReference type="Pfam" id="PF11807">
    <property type="entry name" value="UstYa"/>
    <property type="match status" value="1"/>
</dbReference>
<dbReference type="InterPro" id="IPR021765">
    <property type="entry name" value="UstYa-like"/>
</dbReference>
<accession>A0A395IE11</accession>
<organism evidence="3 4">
    <name type="scientific">Aspergillus homomorphus (strain CBS 101889)</name>
    <dbReference type="NCBI Taxonomy" id="1450537"/>
    <lineage>
        <taxon>Eukaryota</taxon>
        <taxon>Fungi</taxon>
        <taxon>Dikarya</taxon>
        <taxon>Ascomycota</taxon>
        <taxon>Pezizomycotina</taxon>
        <taxon>Eurotiomycetes</taxon>
        <taxon>Eurotiomycetidae</taxon>
        <taxon>Eurotiales</taxon>
        <taxon>Aspergillaceae</taxon>
        <taxon>Aspergillus</taxon>
        <taxon>Aspergillus subgen. Circumdati</taxon>
    </lineage>
</organism>
<evidence type="ECO:0000313" key="4">
    <source>
        <dbReference type="Proteomes" id="UP000248961"/>
    </source>
</evidence>
<dbReference type="EMBL" id="KZ824267">
    <property type="protein sequence ID" value="RAL17388.1"/>
    <property type="molecule type" value="Genomic_DNA"/>
</dbReference>
<dbReference type="PANTHER" id="PTHR33365:SF4">
    <property type="entry name" value="CYCLOCHLOROTINE BIOSYNTHESIS PROTEIN O"/>
    <property type="match status" value="1"/>
</dbReference>